<proteinExistence type="predicted"/>
<feature type="chain" id="PRO_5046631816" description="ATP synthase F0 subunit 6" evidence="2">
    <location>
        <begin position="20"/>
        <end position="130"/>
    </location>
</feature>
<accession>A0ABV0PHS0</accession>
<feature type="transmembrane region" description="Helical" evidence="1">
    <location>
        <begin position="76"/>
        <end position="97"/>
    </location>
</feature>
<evidence type="ECO:0000256" key="2">
    <source>
        <dbReference type="SAM" id="SignalP"/>
    </source>
</evidence>
<keyword evidence="1" id="KW-1133">Transmembrane helix</keyword>
<evidence type="ECO:0000256" key="1">
    <source>
        <dbReference type="SAM" id="Phobius"/>
    </source>
</evidence>
<sequence length="130" mass="14738">MWAWSDVLVFLKMCIACLGSQFVPQVKILGNLFKFESPMIIILFLGVGVQFFILSPWCSCVVELQLIILPMWARGAWITIAESNFWIALGISVFEVYGVLWKNVSVRGGVMYMSFVQEGLCGALFWFDLP</sequence>
<comment type="caution">
    <text evidence="3">The sequence shown here is derived from an EMBL/GenBank/DDBJ whole genome shotgun (WGS) entry which is preliminary data.</text>
</comment>
<keyword evidence="1" id="KW-0812">Transmembrane</keyword>
<protein>
    <recommendedName>
        <fullName evidence="5">ATP synthase F0 subunit 6</fullName>
    </recommendedName>
</protein>
<evidence type="ECO:0000313" key="3">
    <source>
        <dbReference type="EMBL" id="MEQ2182983.1"/>
    </source>
</evidence>
<organism evidence="3 4">
    <name type="scientific">Goodea atripinnis</name>
    <dbReference type="NCBI Taxonomy" id="208336"/>
    <lineage>
        <taxon>Eukaryota</taxon>
        <taxon>Metazoa</taxon>
        <taxon>Chordata</taxon>
        <taxon>Craniata</taxon>
        <taxon>Vertebrata</taxon>
        <taxon>Euteleostomi</taxon>
        <taxon>Actinopterygii</taxon>
        <taxon>Neopterygii</taxon>
        <taxon>Teleostei</taxon>
        <taxon>Neoteleostei</taxon>
        <taxon>Acanthomorphata</taxon>
        <taxon>Ovalentaria</taxon>
        <taxon>Atherinomorphae</taxon>
        <taxon>Cyprinodontiformes</taxon>
        <taxon>Goodeidae</taxon>
        <taxon>Goodea</taxon>
    </lineage>
</organism>
<keyword evidence="4" id="KW-1185">Reference proteome</keyword>
<gene>
    <name evidence="3" type="ORF">GOODEAATRI_027879</name>
</gene>
<dbReference type="Proteomes" id="UP001476798">
    <property type="component" value="Unassembled WGS sequence"/>
</dbReference>
<feature type="transmembrane region" description="Helical" evidence="1">
    <location>
        <begin position="38"/>
        <end position="64"/>
    </location>
</feature>
<reference evidence="3 4" key="1">
    <citation type="submission" date="2021-06" db="EMBL/GenBank/DDBJ databases">
        <authorList>
            <person name="Palmer J.M."/>
        </authorList>
    </citation>
    <scope>NUCLEOTIDE SEQUENCE [LARGE SCALE GENOMIC DNA]</scope>
    <source>
        <strain evidence="3 4">GA_2019</strain>
        <tissue evidence="3">Muscle</tissue>
    </source>
</reference>
<dbReference type="EMBL" id="JAHRIO010073698">
    <property type="protein sequence ID" value="MEQ2182983.1"/>
    <property type="molecule type" value="Genomic_DNA"/>
</dbReference>
<name>A0ABV0PHS0_9TELE</name>
<keyword evidence="1" id="KW-0472">Membrane</keyword>
<keyword evidence="2" id="KW-0732">Signal</keyword>
<evidence type="ECO:0000313" key="4">
    <source>
        <dbReference type="Proteomes" id="UP001476798"/>
    </source>
</evidence>
<evidence type="ECO:0008006" key="5">
    <source>
        <dbReference type="Google" id="ProtNLM"/>
    </source>
</evidence>
<feature type="signal peptide" evidence="2">
    <location>
        <begin position="1"/>
        <end position="19"/>
    </location>
</feature>